<dbReference type="AlphaFoldDB" id="A0A5B8LLJ0"/>
<reference evidence="21 22" key="1">
    <citation type="submission" date="2019-07" db="EMBL/GenBank/DDBJ databases">
        <title>Full genome sequence of Sphingomonas sp. 4R-6-7(HKS19).</title>
        <authorList>
            <person name="Im W.-T."/>
        </authorList>
    </citation>
    <scope>NUCLEOTIDE SEQUENCE [LARGE SCALE GENOMIC DNA]</scope>
    <source>
        <strain evidence="21 22">HKS19</strain>
    </source>
</reference>
<dbReference type="PROSITE" id="PS01156">
    <property type="entry name" value="TONB_DEPENDENT_REC_2"/>
    <property type="match status" value="1"/>
</dbReference>
<evidence type="ECO:0000256" key="5">
    <source>
        <dbReference type="ARBA" id="ARBA00022496"/>
    </source>
</evidence>
<dbReference type="NCBIfam" id="TIGR01783">
    <property type="entry name" value="TonB-siderophor"/>
    <property type="match status" value="1"/>
</dbReference>
<dbReference type="Pfam" id="PF07715">
    <property type="entry name" value="Plug"/>
    <property type="match status" value="1"/>
</dbReference>
<dbReference type="Gene3D" id="2.40.170.20">
    <property type="entry name" value="TonB-dependent receptor, beta-barrel domain"/>
    <property type="match status" value="1"/>
</dbReference>
<accession>A0A5B8LLJ0</accession>
<keyword evidence="13 14" id="KW-0998">Cell outer membrane</keyword>
<comment type="subcellular location">
    <subcellularLocation>
        <location evidence="1 14">Cell outer membrane</location>
        <topology evidence="1 14">Multi-pass membrane protein</topology>
    </subcellularLocation>
</comment>
<evidence type="ECO:0000256" key="10">
    <source>
        <dbReference type="ARBA" id="ARBA00023077"/>
    </source>
</evidence>
<keyword evidence="8" id="KW-0408">Iron</keyword>
<dbReference type="GO" id="GO:0009279">
    <property type="term" value="C:cell outer membrane"/>
    <property type="evidence" value="ECO:0007669"/>
    <property type="project" value="UniProtKB-SubCell"/>
</dbReference>
<evidence type="ECO:0000256" key="6">
    <source>
        <dbReference type="ARBA" id="ARBA00022692"/>
    </source>
</evidence>
<feature type="region of interest" description="Disordered" evidence="17">
    <location>
        <begin position="38"/>
        <end position="63"/>
    </location>
</feature>
<evidence type="ECO:0000259" key="19">
    <source>
        <dbReference type="Pfam" id="PF00593"/>
    </source>
</evidence>
<evidence type="ECO:0000256" key="3">
    <source>
        <dbReference type="ARBA" id="ARBA00022448"/>
    </source>
</evidence>
<evidence type="ECO:0000313" key="22">
    <source>
        <dbReference type="Proteomes" id="UP000315673"/>
    </source>
</evidence>
<evidence type="ECO:0000256" key="16">
    <source>
        <dbReference type="RuleBase" id="RU003357"/>
    </source>
</evidence>
<organism evidence="21 22">
    <name type="scientific">Sphingomonas panacisoli</name>
    <dbReference type="NCBI Taxonomy" id="1813879"/>
    <lineage>
        <taxon>Bacteria</taxon>
        <taxon>Pseudomonadati</taxon>
        <taxon>Pseudomonadota</taxon>
        <taxon>Alphaproteobacteria</taxon>
        <taxon>Sphingomonadales</taxon>
        <taxon>Sphingomonadaceae</taxon>
        <taxon>Sphingomonas</taxon>
    </lineage>
</organism>
<dbReference type="InterPro" id="IPR010917">
    <property type="entry name" value="TonB_rcpt_CS"/>
</dbReference>
<keyword evidence="9" id="KW-0406">Ion transport</keyword>
<dbReference type="Pfam" id="PF00593">
    <property type="entry name" value="TonB_dep_Rec_b-barrel"/>
    <property type="match status" value="1"/>
</dbReference>
<keyword evidence="11 14" id="KW-0472">Membrane</keyword>
<dbReference type="SUPFAM" id="SSF56935">
    <property type="entry name" value="Porins"/>
    <property type="match status" value="1"/>
</dbReference>
<dbReference type="GO" id="GO:0015344">
    <property type="term" value="F:siderophore uptake transmembrane transporter activity"/>
    <property type="evidence" value="ECO:0007669"/>
    <property type="project" value="TreeGrafter"/>
</dbReference>
<dbReference type="GO" id="GO:0015891">
    <property type="term" value="P:siderophore transport"/>
    <property type="evidence" value="ECO:0007669"/>
    <property type="project" value="InterPro"/>
</dbReference>
<proteinExistence type="inferred from homology"/>
<keyword evidence="22" id="KW-1185">Reference proteome</keyword>
<evidence type="ECO:0000256" key="17">
    <source>
        <dbReference type="SAM" id="MobiDB-lite"/>
    </source>
</evidence>
<dbReference type="PROSITE" id="PS51257">
    <property type="entry name" value="PROKAR_LIPOPROTEIN"/>
    <property type="match status" value="1"/>
</dbReference>
<dbReference type="PROSITE" id="PS52016">
    <property type="entry name" value="TONB_DEPENDENT_REC_3"/>
    <property type="match status" value="1"/>
</dbReference>
<dbReference type="Proteomes" id="UP000315673">
    <property type="component" value="Chromosome"/>
</dbReference>
<evidence type="ECO:0000256" key="7">
    <source>
        <dbReference type="ARBA" id="ARBA00022729"/>
    </source>
</evidence>
<dbReference type="PANTHER" id="PTHR32552:SF68">
    <property type="entry name" value="FERRICHROME OUTER MEMBRANE TRANSPORTER_PHAGE RECEPTOR"/>
    <property type="match status" value="1"/>
</dbReference>
<keyword evidence="6 14" id="KW-0812">Transmembrane</keyword>
<name>A0A5B8LLJ0_9SPHN</name>
<dbReference type="GO" id="GO:0038023">
    <property type="term" value="F:signaling receptor activity"/>
    <property type="evidence" value="ECO:0007669"/>
    <property type="project" value="InterPro"/>
</dbReference>
<evidence type="ECO:0000256" key="18">
    <source>
        <dbReference type="SAM" id="SignalP"/>
    </source>
</evidence>
<feature type="compositionally biased region" description="Low complexity" evidence="17">
    <location>
        <begin position="38"/>
        <end position="55"/>
    </location>
</feature>
<keyword evidence="10 16" id="KW-0798">TonB box</keyword>
<dbReference type="PANTHER" id="PTHR32552">
    <property type="entry name" value="FERRICHROME IRON RECEPTOR-RELATED"/>
    <property type="match status" value="1"/>
</dbReference>
<feature type="domain" description="TonB-dependent receptor plug" evidence="20">
    <location>
        <begin position="86"/>
        <end position="184"/>
    </location>
</feature>
<dbReference type="InterPro" id="IPR012910">
    <property type="entry name" value="Plug_dom"/>
</dbReference>
<sequence>MNSSRNGAKTTKRVRMIGACSLLAIACGMASPAAAQTAPAASDDQTAAAPQDADTNNGNTPTDIVIRGRFVNDAAVSATKMDIRILDTPASTESYNNNFLKAIETTNVSDLYRYMTGVQRAGNTSYDITFRGFKTSGNDRGAILTDGLPGLSVRFGSPPTIGTDHIELVKGPTAVLYGQGQPGGFINIISKKPKFTPSFEIGFKGVMGVGSYDRQLGGLFSFDYTGPVDKDQTLAVRVVGELGYTRGFRKNSYEQPIYISPSATWKISSKDTLTIGGEYRYVKTHYDTYLVAPGNDASLIAKIDTNYQGKDDYLVERGAIGNLYYTHNFSDSVKFYVGYRYVDHEDRQRNFDVNAFASSPNQLTTITRRARGQLNQRTYSFVDTNLTAKFEIAGIKNNVLIGFNGGQETASLNRTQFYNCTPTPAPACTSLNLNVYNPAINTAPAIETFPQFNTGQSSNLNWRYTTQNSLGGYASDLISFGDFVKVMVGVRYADERQTISDKRITTFVPVKKKDSKWLPQAGLLIEPTKQLTIYAAYSSSYVPVAAASFDVFGLNPFKPTEAKSYEGGVKANLFGERLNLTAAYFDIERKNVLNTFSCPANLAALNAFIAANGITIPANAPRDAAGNLIPASGTCSNQLGSDRSRGFEIEVNATPLPGWQITGGYAHTKARVVSSNIAPQIGARQTNSPDNALNFWTRYDIQSGSLENLGFGLGVSYIGKRVGLLPTVGAVGPEAGTLPLKAYTTVDAGIYYKVGDNLDLTLKVTNLLDARYIESAGFTANIQLVPGTPRLLTATARFHF</sequence>
<comment type="similarity">
    <text evidence="2 14 16">Belongs to the TonB-dependent receptor family.</text>
</comment>
<dbReference type="InterPro" id="IPR000531">
    <property type="entry name" value="Beta-barrel_TonB"/>
</dbReference>
<evidence type="ECO:0000256" key="12">
    <source>
        <dbReference type="ARBA" id="ARBA00023170"/>
    </source>
</evidence>
<evidence type="ECO:0000256" key="8">
    <source>
        <dbReference type="ARBA" id="ARBA00023004"/>
    </source>
</evidence>
<dbReference type="InterPro" id="IPR037066">
    <property type="entry name" value="Plug_dom_sf"/>
</dbReference>
<evidence type="ECO:0000256" key="13">
    <source>
        <dbReference type="ARBA" id="ARBA00023237"/>
    </source>
</evidence>
<dbReference type="InterPro" id="IPR039426">
    <property type="entry name" value="TonB-dep_rcpt-like"/>
</dbReference>
<feature type="domain" description="TonB-dependent receptor-like beta-barrel" evidence="19">
    <location>
        <begin position="265"/>
        <end position="767"/>
    </location>
</feature>
<dbReference type="EMBL" id="CP042306">
    <property type="protein sequence ID" value="QDZ07920.1"/>
    <property type="molecule type" value="Genomic_DNA"/>
</dbReference>
<keyword evidence="12 21" id="KW-0675">Receptor</keyword>
<keyword evidence="7 18" id="KW-0732">Signal</keyword>
<keyword evidence="5" id="KW-0410">Iron transport</keyword>
<evidence type="ECO:0000256" key="14">
    <source>
        <dbReference type="PROSITE-ProRule" id="PRU01360"/>
    </source>
</evidence>
<keyword evidence="4 14" id="KW-1134">Transmembrane beta strand</keyword>
<keyword evidence="3 14" id="KW-0813">Transport</keyword>
<dbReference type="CDD" id="cd01347">
    <property type="entry name" value="ligand_gated_channel"/>
    <property type="match status" value="1"/>
</dbReference>
<dbReference type="KEGG" id="spai:FPZ24_10845"/>
<evidence type="ECO:0000256" key="2">
    <source>
        <dbReference type="ARBA" id="ARBA00009810"/>
    </source>
</evidence>
<evidence type="ECO:0000256" key="4">
    <source>
        <dbReference type="ARBA" id="ARBA00022452"/>
    </source>
</evidence>
<evidence type="ECO:0000256" key="15">
    <source>
        <dbReference type="PROSITE-ProRule" id="PRU10144"/>
    </source>
</evidence>
<evidence type="ECO:0000313" key="21">
    <source>
        <dbReference type="EMBL" id="QDZ07920.1"/>
    </source>
</evidence>
<dbReference type="Gene3D" id="2.170.130.10">
    <property type="entry name" value="TonB-dependent receptor, plug domain"/>
    <property type="match status" value="1"/>
</dbReference>
<feature type="signal peptide" evidence="18">
    <location>
        <begin position="1"/>
        <end position="35"/>
    </location>
</feature>
<dbReference type="InterPro" id="IPR010105">
    <property type="entry name" value="TonB_sidphr_rcpt"/>
</dbReference>
<dbReference type="RefSeq" id="WP_146571889.1">
    <property type="nucleotide sequence ID" value="NZ_CP042306.1"/>
</dbReference>
<dbReference type="InterPro" id="IPR036942">
    <property type="entry name" value="Beta-barrel_TonB_sf"/>
</dbReference>
<evidence type="ECO:0000256" key="1">
    <source>
        <dbReference type="ARBA" id="ARBA00004571"/>
    </source>
</evidence>
<feature type="short sequence motif" description="TonB C-terminal box" evidence="15">
    <location>
        <begin position="783"/>
        <end position="800"/>
    </location>
</feature>
<protein>
    <submittedName>
        <fullName evidence="21">TonB-dependent receptor</fullName>
    </submittedName>
</protein>
<evidence type="ECO:0000259" key="20">
    <source>
        <dbReference type="Pfam" id="PF07715"/>
    </source>
</evidence>
<feature type="chain" id="PRO_5023139679" evidence="18">
    <location>
        <begin position="36"/>
        <end position="800"/>
    </location>
</feature>
<gene>
    <name evidence="21" type="ORF">FPZ24_10845</name>
</gene>
<evidence type="ECO:0000256" key="9">
    <source>
        <dbReference type="ARBA" id="ARBA00023065"/>
    </source>
</evidence>
<evidence type="ECO:0000256" key="11">
    <source>
        <dbReference type="ARBA" id="ARBA00023136"/>
    </source>
</evidence>
<dbReference type="OrthoDB" id="9760333at2"/>